<feature type="signal peptide" evidence="1">
    <location>
        <begin position="1"/>
        <end position="20"/>
    </location>
</feature>
<keyword evidence="1" id="KW-0732">Signal</keyword>
<dbReference type="Gene3D" id="3.40.50.10610">
    <property type="entry name" value="ABC-type transport auxiliary lipoprotein component"/>
    <property type="match status" value="1"/>
</dbReference>
<dbReference type="Pfam" id="PF05643">
    <property type="entry name" value="GNA1162-like"/>
    <property type="match status" value="1"/>
</dbReference>
<organism evidence="2 3">
    <name type="scientific">Roseateles subflavus</name>
    <dbReference type="NCBI Taxonomy" id="3053353"/>
    <lineage>
        <taxon>Bacteria</taxon>
        <taxon>Pseudomonadati</taxon>
        <taxon>Pseudomonadota</taxon>
        <taxon>Betaproteobacteria</taxon>
        <taxon>Burkholderiales</taxon>
        <taxon>Sphaerotilaceae</taxon>
        <taxon>Roseateles</taxon>
    </lineage>
</organism>
<dbReference type="EMBL" id="JASVDS010000001">
    <property type="protein sequence ID" value="MDL5030372.1"/>
    <property type="molecule type" value="Genomic_DNA"/>
</dbReference>
<dbReference type="InterPro" id="IPR008517">
    <property type="entry name" value="GNA1162-like"/>
</dbReference>
<proteinExistence type="predicted"/>
<evidence type="ECO:0000313" key="2">
    <source>
        <dbReference type="EMBL" id="MDL5030372.1"/>
    </source>
</evidence>
<accession>A0ABT7LDM5</accession>
<comment type="caution">
    <text evidence="2">The sequence shown here is derived from an EMBL/GenBank/DDBJ whole genome shotgun (WGS) entry which is preliminary data.</text>
</comment>
<dbReference type="Proteomes" id="UP001238603">
    <property type="component" value="Unassembled WGS sequence"/>
</dbReference>
<gene>
    <name evidence="2" type="ORF">QRD43_00525</name>
</gene>
<evidence type="ECO:0000313" key="3">
    <source>
        <dbReference type="Proteomes" id="UP001238603"/>
    </source>
</evidence>
<name>A0ABT7LDM5_9BURK</name>
<protein>
    <submittedName>
        <fullName evidence="2">DUF799 domain-containing protein</fullName>
    </submittedName>
</protein>
<reference evidence="2 3" key="1">
    <citation type="submission" date="2023-06" db="EMBL/GenBank/DDBJ databases">
        <title>Pelomonas sp. APW6 16S ribosomal RNA gene genome sequencing and assembly.</title>
        <authorList>
            <person name="Woo H."/>
        </authorList>
    </citation>
    <scope>NUCLEOTIDE SEQUENCE [LARGE SCALE GENOMIC DNA]</scope>
    <source>
        <strain evidence="2 3">APW6</strain>
    </source>
</reference>
<dbReference type="PROSITE" id="PS51257">
    <property type="entry name" value="PROKAR_LIPOPROTEIN"/>
    <property type="match status" value="1"/>
</dbReference>
<evidence type="ECO:0000256" key="1">
    <source>
        <dbReference type="SAM" id="SignalP"/>
    </source>
</evidence>
<sequence length="214" mass="22467">MKTVLSLLVSAALLTACATAPTPKDMSAFKAAKPTSLLVLPPLNETPDPDATNGVLAQITLPLAESGYYVMPVSLVSETLRQNGMQTPHDMHQIAVPKLRDVFGADAVVYITVKQYGTKYMVLASDTVVAVEARVVDLRSGQELWSGKASAASSEEGGSNQQGLVGLLVKALVEQVVNSASDRSFPVAGRAVNRLIVHPQLGLPAGPRKPVPAS</sequence>
<keyword evidence="3" id="KW-1185">Reference proteome</keyword>
<feature type="chain" id="PRO_5045958812" evidence="1">
    <location>
        <begin position="21"/>
        <end position="214"/>
    </location>
</feature>